<sequence length="64" mass="6489">MTLGAAHHDVLNAALILASMAMGAVAVAVYEQVRGRSRHAWHALSLGGLALLASAAATGLALLR</sequence>
<evidence type="ECO:0000313" key="3">
    <source>
        <dbReference type="Proteomes" id="UP000603912"/>
    </source>
</evidence>
<organism evidence="2 3">
    <name type="scientific">Alsobacter metallidurans</name>
    <dbReference type="NCBI Taxonomy" id="340221"/>
    <lineage>
        <taxon>Bacteria</taxon>
        <taxon>Pseudomonadati</taxon>
        <taxon>Pseudomonadota</taxon>
        <taxon>Alphaproteobacteria</taxon>
        <taxon>Hyphomicrobiales</taxon>
        <taxon>Alsobacteraceae</taxon>
        <taxon>Alsobacter</taxon>
    </lineage>
</organism>
<reference evidence="2" key="2">
    <citation type="submission" date="2020-09" db="EMBL/GenBank/DDBJ databases">
        <authorList>
            <person name="Sun Q."/>
            <person name="Zhou Y."/>
        </authorList>
    </citation>
    <scope>NUCLEOTIDE SEQUENCE</scope>
    <source>
        <strain evidence="2">CGMCC 1.12214</strain>
    </source>
</reference>
<dbReference type="Proteomes" id="UP000603912">
    <property type="component" value="Unassembled WGS sequence"/>
</dbReference>
<feature type="transmembrane region" description="Helical" evidence="1">
    <location>
        <begin position="42"/>
        <end position="63"/>
    </location>
</feature>
<proteinExistence type="predicted"/>
<keyword evidence="1" id="KW-1133">Transmembrane helix</keyword>
<protein>
    <submittedName>
        <fullName evidence="2">Uncharacterized protein</fullName>
    </submittedName>
</protein>
<keyword evidence="1" id="KW-0472">Membrane</keyword>
<dbReference type="AlphaFoldDB" id="A0A917MGF8"/>
<evidence type="ECO:0000256" key="1">
    <source>
        <dbReference type="SAM" id="Phobius"/>
    </source>
</evidence>
<reference evidence="2" key="1">
    <citation type="journal article" date="2014" name="Int. J. Syst. Evol. Microbiol.">
        <title>Complete genome sequence of Corynebacterium casei LMG S-19264T (=DSM 44701T), isolated from a smear-ripened cheese.</title>
        <authorList>
            <consortium name="US DOE Joint Genome Institute (JGI-PGF)"/>
            <person name="Walter F."/>
            <person name="Albersmeier A."/>
            <person name="Kalinowski J."/>
            <person name="Ruckert C."/>
        </authorList>
    </citation>
    <scope>NUCLEOTIDE SEQUENCE</scope>
    <source>
        <strain evidence="2">CGMCC 1.12214</strain>
    </source>
</reference>
<evidence type="ECO:0000313" key="2">
    <source>
        <dbReference type="EMBL" id="GGH14652.1"/>
    </source>
</evidence>
<accession>A0A917MGF8</accession>
<dbReference type="RefSeq" id="WP_188516951.1">
    <property type="nucleotide sequence ID" value="NZ_BMES01000001.1"/>
</dbReference>
<feature type="transmembrane region" description="Helical" evidence="1">
    <location>
        <begin position="12"/>
        <end position="30"/>
    </location>
</feature>
<keyword evidence="3" id="KW-1185">Reference proteome</keyword>
<dbReference type="EMBL" id="BMES01000001">
    <property type="protein sequence ID" value="GGH14652.1"/>
    <property type="molecule type" value="Genomic_DNA"/>
</dbReference>
<name>A0A917MGF8_9HYPH</name>
<gene>
    <name evidence="2" type="ORF">GCM10007036_14130</name>
</gene>
<comment type="caution">
    <text evidence="2">The sequence shown here is derived from an EMBL/GenBank/DDBJ whole genome shotgun (WGS) entry which is preliminary data.</text>
</comment>
<keyword evidence="1" id="KW-0812">Transmembrane</keyword>